<dbReference type="Proteomes" id="UP000001056">
    <property type="component" value="Unassembled WGS sequence"/>
</dbReference>
<reference evidence="2" key="1">
    <citation type="journal article" date="2015" name="Genome Announc.">
        <title>Draft genome sequence of the cellulolytic fungus Chaetomium globosum.</title>
        <authorList>
            <person name="Cuomo C.A."/>
            <person name="Untereiner W.A."/>
            <person name="Ma L.-J."/>
            <person name="Grabherr M."/>
            <person name="Birren B.W."/>
        </authorList>
    </citation>
    <scope>NUCLEOTIDE SEQUENCE [LARGE SCALE GENOMIC DNA]</scope>
    <source>
        <strain evidence="2">ATCC 6205 / CBS 148.51 / DSM 1962 / NBRC 6347 / NRRL 1970</strain>
    </source>
</reference>
<name>Q2H5S9_CHAGB</name>
<dbReference type="OrthoDB" id="5239226at2759"/>
<accession>Q2H5S9</accession>
<keyword evidence="2" id="KW-1185">Reference proteome</keyword>
<dbReference type="AlphaFoldDB" id="Q2H5S9"/>
<protein>
    <submittedName>
        <fullName evidence="1">Uncharacterized protein</fullName>
    </submittedName>
</protein>
<dbReference type="InParanoid" id="Q2H5S9"/>
<organism evidence="1 2">
    <name type="scientific">Chaetomium globosum (strain ATCC 6205 / CBS 148.51 / DSM 1962 / NBRC 6347 / NRRL 1970)</name>
    <name type="common">Soil fungus</name>
    <dbReference type="NCBI Taxonomy" id="306901"/>
    <lineage>
        <taxon>Eukaryota</taxon>
        <taxon>Fungi</taxon>
        <taxon>Dikarya</taxon>
        <taxon>Ascomycota</taxon>
        <taxon>Pezizomycotina</taxon>
        <taxon>Sordariomycetes</taxon>
        <taxon>Sordariomycetidae</taxon>
        <taxon>Sordariales</taxon>
        <taxon>Chaetomiaceae</taxon>
        <taxon>Chaetomium</taxon>
    </lineage>
</organism>
<evidence type="ECO:0000313" key="1">
    <source>
        <dbReference type="EMBL" id="EAQ89367.1"/>
    </source>
</evidence>
<dbReference type="RefSeq" id="XP_001222081.1">
    <property type="nucleotide sequence ID" value="XM_001222080.1"/>
</dbReference>
<dbReference type="GeneID" id="4391046"/>
<dbReference type="STRING" id="306901.Q2H5S9"/>
<dbReference type="HOGENOM" id="CLU_1570442_0_0_1"/>
<dbReference type="EMBL" id="CH408031">
    <property type="protein sequence ID" value="EAQ89367.1"/>
    <property type="molecule type" value="Genomic_DNA"/>
</dbReference>
<evidence type="ECO:0000313" key="2">
    <source>
        <dbReference type="Proteomes" id="UP000001056"/>
    </source>
</evidence>
<gene>
    <name evidence="1" type="ORF">CHGG_05986</name>
</gene>
<dbReference type="VEuPathDB" id="FungiDB:CHGG_05986"/>
<dbReference type="CDD" id="cd12148">
    <property type="entry name" value="fungal_TF_MHR"/>
    <property type="match status" value="1"/>
</dbReference>
<sequence>MYYHFSLLCAFRPFLGHTLDNTGIQPLEVCTQAAKSILSLTQSYDDLFTLRRVSGFMPYFITAAALFSISVEGGGGGSVGVVGDGVGGVVDGGYRLAGDGMVDGDGGERKDGDVEMGEAGEINGFGGKEEEGRLLVVPKSSTTPSTGAGDGDAQRVGFLRLLRAPSRRPM</sequence>
<proteinExistence type="predicted"/>